<keyword evidence="2 5" id="KW-0812">Transmembrane</keyword>
<sequence>TFLTVLFLEASTFALNDYYDLEIDKKNKRLDRPLVRGDIAPKTALYLFFVLFPLGILSSFFVNFTCFIIALVTAVFAILYDVKMKKIKLLGNFYIAYAMAIPFIFGGAAVLEKNTLTFFVIPPVVFIIALIAFFAGVGREIMKDVMDFEGDRKRGVKSFPSYIGMRASNVLSAIFYIIAIALSFIPFFMESYGFYYRNMYYLSIVLVTDTMLLSTSLQLIFKKQVDMKFYRMFTLVAIFVG</sequence>
<feature type="non-terminal residue" evidence="6">
    <location>
        <position position="241"/>
    </location>
</feature>
<dbReference type="GO" id="GO:0016765">
    <property type="term" value="F:transferase activity, transferring alkyl or aryl (other than methyl) groups"/>
    <property type="evidence" value="ECO:0007669"/>
    <property type="project" value="InterPro"/>
</dbReference>
<evidence type="ECO:0000256" key="5">
    <source>
        <dbReference type="SAM" id="Phobius"/>
    </source>
</evidence>
<gene>
    <name evidence="6" type="ORF">S01H1_73944</name>
</gene>
<dbReference type="GO" id="GO:0016020">
    <property type="term" value="C:membrane"/>
    <property type="evidence" value="ECO:0007669"/>
    <property type="project" value="UniProtKB-SubCell"/>
</dbReference>
<evidence type="ECO:0008006" key="7">
    <source>
        <dbReference type="Google" id="ProtNLM"/>
    </source>
</evidence>
<keyword evidence="3 5" id="KW-1133">Transmembrane helix</keyword>
<dbReference type="InterPro" id="IPR050475">
    <property type="entry name" value="Prenyltransferase_related"/>
</dbReference>
<dbReference type="PANTHER" id="PTHR42723:SF1">
    <property type="entry name" value="CHLOROPHYLL SYNTHASE, CHLOROPLASTIC"/>
    <property type="match status" value="1"/>
</dbReference>
<feature type="transmembrane region" description="Helical" evidence="5">
    <location>
        <begin position="46"/>
        <end position="79"/>
    </location>
</feature>
<dbReference type="AlphaFoldDB" id="X0X8F1"/>
<evidence type="ECO:0000256" key="2">
    <source>
        <dbReference type="ARBA" id="ARBA00022692"/>
    </source>
</evidence>
<dbReference type="EMBL" id="BARS01049436">
    <property type="protein sequence ID" value="GAG32943.1"/>
    <property type="molecule type" value="Genomic_DNA"/>
</dbReference>
<evidence type="ECO:0000256" key="1">
    <source>
        <dbReference type="ARBA" id="ARBA00004141"/>
    </source>
</evidence>
<reference evidence="6" key="1">
    <citation type="journal article" date="2014" name="Front. Microbiol.">
        <title>High frequency of phylogenetically diverse reductive dehalogenase-homologous genes in deep subseafloor sedimentary metagenomes.</title>
        <authorList>
            <person name="Kawai M."/>
            <person name="Futagami T."/>
            <person name="Toyoda A."/>
            <person name="Takaki Y."/>
            <person name="Nishi S."/>
            <person name="Hori S."/>
            <person name="Arai W."/>
            <person name="Tsubouchi T."/>
            <person name="Morono Y."/>
            <person name="Uchiyama I."/>
            <person name="Ito T."/>
            <person name="Fujiyama A."/>
            <person name="Inagaki F."/>
            <person name="Takami H."/>
        </authorList>
    </citation>
    <scope>NUCLEOTIDE SEQUENCE</scope>
    <source>
        <strain evidence="6">Expedition CK06-06</strain>
    </source>
</reference>
<feature type="non-terminal residue" evidence="6">
    <location>
        <position position="1"/>
    </location>
</feature>
<evidence type="ECO:0000256" key="3">
    <source>
        <dbReference type="ARBA" id="ARBA00022989"/>
    </source>
</evidence>
<feature type="transmembrane region" description="Helical" evidence="5">
    <location>
        <begin position="200"/>
        <end position="221"/>
    </location>
</feature>
<evidence type="ECO:0000256" key="4">
    <source>
        <dbReference type="ARBA" id="ARBA00023136"/>
    </source>
</evidence>
<protein>
    <recommendedName>
        <fullName evidence="7">Prenyltransferase</fullName>
    </recommendedName>
</protein>
<dbReference type="Gene3D" id="1.10.357.140">
    <property type="entry name" value="UbiA prenyltransferase"/>
    <property type="match status" value="1"/>
</dbReference>
<feature type="transmembrane region" description="Helical" evidence="5">
    <location>
        <begin position="167"/>
        <end position="188"/>
    </location>
</feature>
<dbReference type="Gene3D" id="1.20.120.1780">
    <property type="entry name" value="UbiA prenyltransferase"/>
    <property type="match status" value="1"/>
</dbReference>
<accession>X0X8F1</accession>
<comment type="caution">
    <text evidence="6">The sequence shown here is derived from an EMBL/GenBank/DDBJ whole genome shotgun (WGS) entry which is preliminary data.</text>
</comment>
<dbReference type="CDD" id="cd13961">
    <property type="entry name" value="PT_UbiA_DGGGPS"/>
    <property type="match status" value="1"/>
</dbReference>
<comment type="subcellular location">
    <subcellularLocation>
        <location evidence="1">Membrane</location>
        <topology evidence="1">Multi-pass membrane protein</topology>
    </subcellularLocation>
</comment>
<name>X0X8F1_9ZZZZ</name>
<dbReference type="InterPro" id="IPR000537">
    <property type="entry name" value="UbiA_prenyltransferase"/>
</dbReference>
<dbReference type="PANTHER" id="PTHR42723">
    <property type="entry name" value="CHLOROPHYLL SYNTHASE"/>
    <property type="match status" value="1"/>
</dbReference>
<feature type="transmembrane region" description="Helical" evidence="5">
    <location>
        <begin position="116"/>
        <end position="137"/>
    </location>
</feature>
<dbReference type="Pfam" id="PF01040">
    <property type="entry name" value="UbiA"/>
    <property type="match status" value="1"/>
</dbReference>
<evidence type="ECO:0000313" key="6">
    <source>
        <dbReference type="EMBL" id="GAG32943.1"/>
    </source>
</evidence>
<proteinExistence type="predicted"/>
<keyword evidence="4 5" id="KW-0472">Membrane</keyword>
<feature type="transmembrane region" description="Helical" evidence="5">
    <location>
        <begin position="91"/>
        <end position="110"/>
    </location>
</feature>
<dbReference type="InterPro" id="IPR044878">
    <property type="entry name" value="UbiA_sf"/>
</dbReference>
<organism evidence="6">
    <name type="scientific">marine sediment metagenome</name>
    <dbReference type="NCBI Taxonomy" id="412755"/>
    <lineage>
        <taxon>unclassified sequences</taxon>
        <taxon>metagenomes</taxon>
        <taxon>ecological metagenomes</taxon>
    </lineage>
</organism>